<name>A0AAD7FYZ8_9AGAR</name>
<organism evidence="1 2">
    <name type="scientific">Roridomyces roridus</name>
    <dbReference type="NCBI Taxonomy" id="1738132"/>
    <lineage>
        <taxon>Eukaryota</taxon>
        <taxon>Fungi</taxon>
        <taxon>Dikarya</taxon>
        <taxon>Basidiomycota</taxon>
        <taxon>Agaricomycotina</taxon>
        <taxon>Agaricomycetes</taxon>
        <taxon>Agaricomycetidae</taxon>
        <taxon>Agaricales</taxon>
        <taxon>Marasmiineae</taxon>
        <taxon>Mycenaceae</taxon>
        <taxon>Roridomyces</taxon>
    </lineage>
</organism>
<accession>A0AAD7FYZ8</accession>
<proteinExistence type="predicted"/>
<reference evidence="1" key="1">
    <citation type="submission" date="2023-03" db="EMBL/GenBank/DDBJ databases">
        <title>Massive genome expansion in bonnet fungi (Mycena s.s.) driven by repeated elements and novel gene families across ecological guilds.</title>
        <authorList>
            <consortium name="Lawrence Berkeley National Laboratory"/>
            <person name="Harder C.B."/>
            <person name="Miyauchi S."/>
            <person name="Viragh M."/>
            <person name="Kuo A."/>
            <person name="Thoen E."/>
            <person name="Andreopoulos B."/>
            <person name="Lu D."/>
            <person name="Skrede I."/>
            <person name="Drula E."/>
            <person name="Henrissat B."/>
            <person name="Morin E."/>
            <person name="Kohler A."/>
            <person name="Barry K."/>
            <person name="LaButti K."/>
            <person name="Morin E."/>
            <person name="Salamov A."/>
            <person name="Lipzen A."/>
            <person name="Mereny Z."/>
            <person name="Hegedus B."/>
            <person name="Baldrian P."/>
            <person name="Stursova M."/>
            <person name="Weitz H."/>
            <person name="Taylor A."/>
            <person name="Grigoriev I.V."/>
            <person name="Nagy L.G."/>
            <person name="Martin F."/>
            <person name="Kauserud H."/>
        </authorList>
    </citation>
    <scope>NUCLEOTIDE SEQUENCE</scope>
    <source>
        <strain evidence="1">9284</strain>
    </source>
</reference>
<evidence type="ECO:0000313" key="2">
    <source>
        <dbReference type="Proteomes" id="UP001221142"/>
    </source>
</evidence>
<keyword evidence="2" id="KW-1185">Reference proteome</keyword>
<dbReference type="EMBL" id="JARKIF010000001">
    <property type="protein sequence ID" value="KAJ7650876.1"/>
    <property type="molecule type" value="Genomic_DNA"/>
</dbReference>
<protein>
    <submittedName>
        <fullName evidence="1">Uncharacterized protein</fullName>
    </submittedName>
</protein>
<comment type="caution">
    <text evidence="1">The sequence shown here is derived from an EMBL/GenBank/DDBJ whole genome shotgun (WGS) entry which is preliminary data.</text>
</comment>
<dbReference type="Proteomes" id="UP001221142">
    <property type="component" value="Unassembled WGS sequence"/>
</dbReference>
<evidence type="ECO:0000313" key="1">
    <source>
        <dbReference type="EMBL" id="KAJ7650876.1"/>
    </source>
</evidence>
<dbReference type="AlphaFoldDB" id="A0AAD7FYZ8"/>
<sequence>MVPPFWTPARLTSVLDHLSSRGVRQVFAYIEAELLRTTRAGFLPPSLSKKNLKLVPSTPSTHRRNADFNMGAGTTCQRAGATIVHGYEGSSSITLDLVAAL</sequence>
<gene>
    <name evidence="1" type="ORF">FB45DRAFT_1018248</name>
</gene>